<keyword evidence="10" id="KW-0472">Membrane</keyword>
<dbReference type="EMBL" id="BAAADJ010000058">
    <property type="protein sequence ID" value="GAA0340589.1"/>
    <property type="molecule type" value="Genomic_DNA"/>
</dbReference>
<accession>A0ABN0WKU1</accession>
<comment type="caution">
    <text evidence="12">The sequence shown here is derived from an EMBL/GenBank/DDBJ whole genome shotgun (WGS) entry which is preliminary data.</text>
</comment>
<feature type="transmembrane region" description="Helical" evidence="10">
    <location>
        <begin position="14"/>
        <end position="37"/>
    </location>
</feature>
<evidence type="ECO:0000256" key="6">
    <source>
        <dbReference type="ARBA" id="ARBA00022960"/>
    </source>
</evidence>
<dbReference type="Proteomes" id="UP001500782">
    <property type="component" value="Unassembled WGS sequence"/>
</dbReference>
<evidence type="ECO:0000256" key="10">
    <source>
        <dbReference type="SAM" id="Phobius"/>
    </source>
</evidence>
<dbReference type="CDD" id="cd16913">
    <property type="entry name" value="YkuD_like"/>
    <property type="match status" value="1"/>
</dbReference>
<evidence type="ECO:0000256" key="1">
    <source>
        <dbReference type="ARBA" id="ARBA00004752"/>
    </source>
</evidence>
<feature type="active site" description="Nucleophile" evidence="9">
    <location>
        <position position="270"/>
    </location>
</feature>
<keyword evidence="3" id="KW-0328">Glycosyltransferase</keyword>
<protein>
    <recommendedName>
        <fullName evidence="11">L,D-TPase catalytic domain-containing protein</fullName>
    </recommendedName>
</protein>
<keyword evidence="13" id="KW-1185">Reference proteome</keyword>
<dbReference type="Pfam" id="PF03734">
    <property type="entry name" value="YkuD"/>
    <property type="match status" value="1"/>
</dbReference>
<evidence type="ECO:0000313" key="12">
    <source>
        <dbReference type="EMBL" id="GAA0340589.1"/>
    </source>
</evidence>
<feature type="domain" description="L,D-TPase catalytic" evidence="11">
    <location>
        <begin position="182"/>
        <end position="294"/>
    </location>
</feature>
<evidence type="ECO:0000256" key="5">
    <source>
        <dbReference type="ARBA" id="ARBA00022801"/>
    </source>
</evidence>
<evidence type="ECO:0000313" key="13">
    <source>
        <dbReference type="Proteomes" id="UP001500782"/>
    </source>
</evidence>
<evidence type="ECO:0000256" key="4">
    <source>
        <dbReference type="ARBA" id="ARBA00022679"/>
    </source>
</evidence>
<dbReference type="InterPro" id="IPR038063">
    <property type="entry name" value="Transpep_catalytic_dom"/>
</dbReference>
<comment type="similarity">
    <text evidence="2">Belongs to the YkuD family.</text>
</comment>
<sequence>MDKKVKSSFEKKDIILLLSIFYILGIITATVGFFLLWPNDTVQEEPKKMYSELYVSDISIHRDQPQLAQEQSVQTTDTLWEVTTVLRSAIYHYTKKNGFMPNDLTALTQPFPHNIISSIPKEPHTLSNQVSQHFTNKGGWVYEPKKINNKQMKENQLKQLISEALYPNVNVEGVNDIHFEPLRILVLKNSNELYLVADKTILRKYTVALGHLGSTPEGIHTINQKIMNPNSHVTPLEESPYGKRALGISQIAIHGTNSPEKIGENVSNGCIRMLNEEIKELYSIVPLFTEVEISSDMDVQADLSDKTDIYLQNTEMIYNQADQTWETDNSKVYHWSG</sequence>
<dbReference type="PANTHER" id="PTHR30582:SF24">
    <property type="entry name" value="L,D-TRANSPEPTIDASE ERFK_SRFK-RELATED"/>
    <property type="match status" value="1"/>
</dbReference>
<comment type="pathway">
    <text evidence="1 9">Cell wall biogenesis; peptidoglycan biosynthesis.</text>
</comment>
<organism evidence="12 13">
    <name type="scientific">Bacillus carboniphilus</name>
    <dbReference type="NCBI Taxonomy" id="86663"/>
    <lineage>
        <taxon>Bacteria</taxon>
        <taxon>Bacillati</taxon>
        <taxon>Bacillota</taxon>
        <taxon>Bacilli</taxon>
        <taxon>Bacillales</taxon>
        <taxon>Bacillaceae</taxon>
        <taxon>Bacillus</taxon>
    </lineage>
</organism>
<evidence type="ECO:0000256" key="7">
    <source>
        <dbReference type="ARBA" id="ARBA00022984"/>
    </source>
</evidence>
<keyword evidence="7 9" id="KW-0573">Peptidoglycan synthesis</keyword>
<proteinExistence type="inferred from homology"/>
<feature type="active site" description="Proton donor/acceptor" evidence="9">
    <location>
        <position position="254"/>
    </location>
</feature>
<dbReference type="InterPro" id="IPR050979">
    <property type="entry name" value="LD-transpeptidase"/>
</dbReference>
<evidence type="ECO:0000256" key="8">
    <source>
        <dbReference type="ARBA" id="ARBA00023316"/>
    </source>
</evidence>
<evidence type="ECO:0000256" key="9">
    <source>
        <dbReference type="PROSITE-ProRule" id="PRU01373"/>
    </source>
</evidence>
<dbReference type="SUPFAM" id="SSF141523">
    <property type="entry name" value="L,D-transpeptidase catalytic domain-like"/>
    <property type="match status" value="1"/>
</dbReference>
<dbReference type="InterPro" id="IPR005490">
    <property type="entry name" value="LD_TPept_cat_dom"/>
</dbReference>
<dbReference type="Gene3D" id="2.40.440.10">
    <property type="entry name" value="L,D-transpeptidase catalytic domain-like"/>
    <property type="match status" value="1"/>
</dbReference>
<keyword evidence="6 9" id="KW-0133">Cell shape</keyword>
<keyword evidence="5" id="KW-0378">Hydrolase</keyword>
<dbReference type="RefSeq" id="WP_343801562.1">
    <property type="nucleotide sequence ID" value="NZ_BAAADJ010000058.1"/>
</dbReference>
<evidence type="ECO:0000256" key="2">
    <source>
        <dbReference type="ARBA" id="ARBA00005992"/>
    </source>
</evidence>
<name>A0ABN0WKU1_9BACI</name>
<gene>
    <name evidence="12" type="ORF">GCM10008967_33690</name>
</gene>
<keyword evidence="10" id="KW-0812">Transmembrane</keyword>
<dbReference type="PROSITE" id="PS52029">
    <property type="entry name" value="LD_TPASE"/>
    <property type="match status" value="1"/>
</dbReference>
<keyword evidence="4" id="KW-0808">Transferase</keyword>
<evidence type="ECO:0000259" key="11">
    <source>
        <dbReference type="PROSITE" id="PS52029"/>
    </source>
</evidence>
<reference evidence="12 13" key="1">
    <citation type="journal article" date="2019" name="Int. J. Syst. Evol. Microbiol.">
        <title>The Global Catalogue of Microorganisms (GCM) 10K type strain sequencing project: providing services to taxonomists for standard genome sequencing and annotation.</title>
        <authorList>
            <consortium name="The Broad Institute Genomics Platform"/>
            <consortium name="The Broad Institute Genome Sequencing Center for Infectious Disease"/>
            <person name="Wu L."/>
            <person name="Ma J."/>
        </authorList>
    </citation>
    <scope>NUCLEOTIDE SEQUENCE [LARGE SCALE GENOMIC DNA]</scope>
    <source>
        <strain evidence="12 13">JCM 9731</strain>
    </source>
</reference>
<keyword evidence="8 9" id="KW-0961">Cell wall biogenesis/degradation</keyword>
<evidence type="ECO:0000256" key="3">
    <source>
        <dbReference type="ARBA" id="ARBA00022676"/>
    </source>
</evidence>
<dbReference type="PANTHER" id="PTHR30582">
    <property type="entry name" value="L,D-TRANSPEPTIDASE"/>
    <property type="match status" value="1"/>
</dbReference>
<keyword evidence="10" id="KW-1133">Transmembrane helix</keyword>